<organism evidence="1 2">
    <name type="scientific">Roseomonas mucosa</name>
    <dbReference type="NCBI Taxonomy" id="207340"/>
    <lineage>
        <taxon>Bacteria</taxon>
        <taxon>Pseudomonadati</taxon>
        <taxon>Pseudomonadota</taxon>
        <taxon>Alphaproteobacteria</taxon>
        <taxon>Acetobacterales</taxon>
        <taxon>Roseomonadaceae</taxon>
        <taxon>Roseomonas</taxon>
    </lineage>
</organism>
<reference evidence="1 2" key="1">
    <citation type="submission" date="2018-06" db="EMBL/GenBank/DDBJ databases">
        <authorList>
            <consortium name="Pathogen Informatics"/>
            <person name="Doyle S."/>
        </authorList>
    </citation>
    <scope>NUCLEOTIDE SEQUENCE [LARGE SCALE GENOMIC DNA]</scope>
    <source>
        <strain evidence="1 2">NCTC13291</strain>
    </source>
</reference>
<protein>
    <submittedName>
        <fullName evidence="1">Uncharacterized protein</fullName>
    </submittedName>
</protein>
<evidence type="ECO:0000313" key="2">
    <source>
        <dbReference type="Proteomes" id="UP000254919"/>
    </source>
</evidence>
<dbReference type="EMBL" id="UGVN01000003">
    <property type="protein sequence ID" value="SUE95535.1"/>
    <property type="molecule type" value="Genomic_DNA"/>
</dbReference>
<evidence type="ECO:0000313" key="1">
    <source>
        <dbReference type="EMBL" id="SUE95535.1"/>
    </source>
</evidence>
<gene>
    <name evidence="1" type="ORF">NCTC13291_04423</name>
</gene>
<accession>A0A379PNZ4</accession>
<dbReference type="AlphaFoldDB" id="A0A379PNZ4"/>
<proteinExistence type="predicted"/>
<sequence>MTDETMALRGLLEKSADATFLREMIGFAAQRLMELEVGR</sequence>
<name>A0A379PNZ4_9PROT</name>
<dbReference type="Proteomes" id="UP000254919">
    <property type="component" value="Unassembled WGS sequence"/>
</dbReference>